<dbReference type="PANTHER" id="PTHR11360">
    <property type="entry name" value="MONOCARBOXYLATE TRANSPORTER"/>
    <property type="match status" value="1"/>
</dbReference>
<keyword evidence="1 4" id="KW-0812">Transmembrane</keyword>
<dbReference type="InterPro" id="IPR036259">
    <property type="entry name" value="MFS_trans_sf"/>
</dbReference>
<gene>
    <name evidence="6" type="ORF">MWN34_16245</name>
</gene>
<reference evidence="6 7" key="1">
    <citation type="submission" date="2022-04" db="EMBL/GenBank/DDBJ databases">
        <authorList>
            <person name="Grouzdev D.S."/>
            <person name="Pantiukh K.S."/>
            <person name="Krutkina M.S."/>
        </authorList>
    </citation>
    <scope>NUCLEOTIDE SEQUENCE [LARGE SCALE GENOMIC DNA]</scope>
    <source>
        <strain evidence="6 7">6x-1</strain>
    </source>
</reference>
<feature type="transmembrane region" description="Helical" evidence="4">
    <location>
        <begin position="253"/>
        <end position="272"/>
    </location>
</feature>
<name>A0ABT0DES3_9HYPH</name>
<keyword evidence="2 4" id="KW-1133">Transmembrane helix</keyword>
<dbReference type="SUPFAM" id="SSF103473">
    <property type="entry name" value="MFS general substrate transporter"/>
    <property type="match status" value="1"/>
</dbReference>
<evidence type="ECO:0000313" key="7">
    <source>
        <dbReference type="Proteomes" id="UP001203284"/>
    </source>
</evidence>
<feature type="transmembrane region" description="Helical" evidence="4">
    <location>
        <begin position="82"/>
        <end position="102"/>
    </location>
</feature>
<dbReference type="InterPro" id="IPR011701">
    <property type="entry name" value="MFS"/>
</dbReference>
<dbReference type="Gene3D" id="1.20.1250.20">
    <property type="entry name" value="MFS general substrate transporter like domains"/>
    <property type="match status" value="1"/>
</dbReference>
<feature type="transmembrane region" description="Helical" evidence="4">
    <location>
        <begin position="172"/>
        <end position="191"/>
    </location>
</feature>
<feature type="transmembrane region" description="Helical" evidence="4">
    <location>
        <begin position="308"/>
        <end position="329"/>
    </location>
</feature>
<proteinExistence type="predicted"/>
<dbReference type="Proteomes" id="UP001203284">
    <property type="component" value="Unassembled WGS sequence"/>
</dbReference>
<keyword evidence="3 4" id="KW-0472">Membrane</keyword>
<evidence type="ECO:0000256" key="1">
    <source>
        <dbReference type="ARBA" id="ARBA00022692"/>
    </source>
</evidence>
<feature type="transmembrane region" description="Helical" evidence="4">
    <location>
        <begin position="142"/>
        <end position="160"/>
    </location>
</feature>
<protein>
    <submittedName>
        <fullName evidence="6">MFS transporter</fullName>
    </submittedName>
</protein>
<dbReference type="PROSITE" id="PS50850">
    <property type="entry name" value="MFS"/>
    <property type="match status" value="1"/>
</dbReference>
<feature type="domain" description="Major facilitator superfamily (MFS) profile" evidence="5">
    <location>
        <begin position="1"/>
        <end position="397"/>
    </location>
</feature>
<evidence type="ECO:0000313" key="6">
    <source>
        <dbReference type="EMBL" id="MCK0198465.1"/>
    </source>
</evidence>
<feature type="transmembrane region" description="Helical" evidence="4">
    <location>
        <begin position="341"/>
        <end position="365"/>
    </location>
</feature>
<evidence type="ECO:0000259" key="5">
    <source>
        <dbReference type="PROSITE" id="PS50850"/>
    </source>
</evidence>
<dbReference type="PANTHER" id="PTHR11360:SF284">
    <property type="entry name" value="EG:103B4.3 PROTEIN-RELATED"/>
    <property type="match status" value="1"/>
</dbReference>
<evidence type="ECO:0000256" key="2">
    <source>
        <dbReference type="ARBA" id="ARBA00022989"/>
    </source>
</evidence>
<sequence length="398" mass="40456">MTSSPAAAVDSRAGWPVVAGTHVVTGVTFGSSYAFSALFPGLAAEFGASRGATALVFSLSAFVFYSLGAVAGPLGDRLPTRVLVLSGLVAMVLGYVGAANAHSLAAVYLFYAAGAGLGIGLSYVPALGAVQSWFARRRAQASGIALAGLGVGTLVLPMLTARLMPELGWRGGLMMLAGAVALFGVPAATLLHRRTHLPDPNTPALAAPGARDLWRDARFRRFYLSLVLASFCSFIAYVHIVPASQDLGLPLETGTLLVGLIGAGSVAGRFVLTGLGDRLGALRLLVLLTFAVAACFLIWAMATSFAALAVFAVLFGVSYGGCVGLYPVVASEVFGARHIGAVLGHLYTAVGISALVGPTLAGLVFDRTGSYLAPILVSAACAGVAAVLAMGLADRAEA</sequence>
<feature type="transmembrane region" description="Helical" evidence="4">
    <location>
        <begin position="108"/>
        <end position="130"/>
    </location>
</feature>
<evidence type="ECO:0000256" key="3">
    <source>
        <dbReference type="ARBA" id="ARBA00023136"/>
    </source>
</evidence>
<dbReference type="Pfam" id="PF07690">
    <property type="entry name" value="MFS_1"/>
    <property type="match status" value="1"/>
</dbReference>
<accession>A0ABT0DES3</accession>
<feature type="transmembrane region" description="Helical" evidence="4">
    <location>
        <begin position="52"/>
        <end position="70"/>
    </location>
</feature>
<comment type="caution">
    <text evidence="6">The sequence shown here is derived from an EMBL/GenBank/DDBJ whole genome shotgun (WGS) entry which is preliminary data.</text>
</comment>
<dbReference type="EMBL" id="JALKCH010000011">
    <property type="protein sequence ID" value="MCK0198465.1"/>
    <property type="molecule type" value="Genomic_DNA"/>
</dbReference>
<feature type="transmembrane region" description="Helical" evidence="4">
    <location>
        <begin position="222"/>
        <end position="241"/>
    </location>
</feature>
<dbReference type="RefSeq" id="WP_247030361.1">
    <property type="nucleotide sequence ID" value="NZ_JALKCH010000011.1"/>
</dbReference>
<dbReference type="InterPro" id="IPR050327">
    <property type="entry name" value="Proton-linked_MCT"/>
</dbReference>
<organism evidence="6 7">
    <name type="scientific">Ancylobacter crimeensis</name>
    <dbReference type="NCBI Taxonomy" id="2579147"/>
    <lineage>
        <taxon>Bacteria</taxon>
        <taxon>Pseudomonadati</taxon>
        <taxon>Pseudomonadota</taxon>
        <taxon>Alphaproteobacteria</taxon>
        <taxon>Hyphomicrobiales</taxon>
        <taxon>Xanthobacteraceae</taxon>
        <taxon>Ancylobacter</taxon>
    </lineage>
</organism>
<dbReference type="InterPro" id="IPR020846">
    <property type="entry name" value="MFS_dom"/>
</dbReference>
<evidence type="ECO:0000256" key="4">
    <source>
        <dbReference type="SAM" id="Phobius"/>
    </source>
</evidence>
<keyword evidence="7" id="KW-1185">Reference proteome</keyword>
<feature type="transmembrane region" description="Helical" evidence="4">
    <location>
        <begin position="284"/>
        <end position="302"/>
    </location>
</feature>
<feature type="transmembrane region" description="Helical" evidence="4">
    <location>
        <begin position="371"/>
        <end position="393"/>
    </location>
</feature>